<dbReference type="PANTHER" id="PTHR12187">
    <property type="entry name" value="AGAP000124-PA"/>
    <property type="match status" value="1"/>
</dbReference>
<evidence type="ECO:0000313" key="3">
    <source>
        <dbReference type="EMBL" id="CAJ0598735.1"/>
    </source>
</evidence>
<proteinExistence type="predicted"/>
<dbReference type="GO" id="GO:0005737">
    <property type="term" value="C:cytoplasm"/>
    <property type="evidence" value="ECO:0007669"/>
    <property type="project" value="TreeGrafter"/>
</dbReference>
<accession>A0AA36GUS3</accession>
<evidence type="ECO:0000313" key="4">
    <source>
        <dbReference type="Proteomes" id="UP001176961"/>
    </source>
</evidence>
<reference evidence="3" key="1">
    <citation type="submission" date="2023-07" db="EMBL/GenBank/DDBJ databases">
        <authorList>
            <consortium name="CYATHOMIX"/>
        </authorList>
    </citation>
    <scope>NUCLEOTIDE SEQUENCE</scope>
    <source>
        <strain evidence="3">N/A</strain>
    </source>
</reference>
<dbReference type="PANTHER" id="PTHR12187:SF11">
    <property type="entry name" value="PHOSPHATIDYLINOSITOL-3,4-BISPHOSPHATE 4-PHOSPHATASE"/>
    <property type="match status" value="1"/>
</dbReference>
<sequence length="818" mass="92167">MEEFCCRINFVKGTIESRLERVSCKHRASSARLRRISSHFMEEDNAHDIFKWFSTLGSAQQQVSVDFRDETYNAELTLRGNLLTCVSTIDAKVPLLFVIEGATVRKYETKDSSFACLVSFPDPADNLILHFDSEKDRECWMVKIATCSHQMVRAQLDETAYKFYTMGTKQDGDAEESKSINSFYLTNPHTVNHNFALSQQNYLPARRVSFSETMSESKLSIVIPLELVKLYKKWITEFAALLESRQRRWPSFAINGLHDVLREVRENSETLEQCAEFLQNYSGPPFRKSMEKHRVAFAPVPTNLHVHSSIVDQRASQSVISCGTASCLPLRFQSGGLTRLLTILEISQSYHDFNFFSNRQAAVDLKKYIGQLNHRLEVEWTRDVEARRLLCSDISAGIKDTYERLKELIESVADVENYADILVEDEKRRLFLGQNIEKDVPDGLQNQLDTIDAMLVSLSTKVAVMDRIEDEQSKSEVYEKSVQDAICVCLDALLVLAESFLQAQLFGLVTELHKHSMAHLYFHIQIRTDFVLSQAITIAATAVVDAVYRGWPIFDGFAGDLLLTIFSFLSAYGDEKGMAEDAWEAWRQLESRVTFCLVRAPSQVCRTCVPLLSGARTQISVSIPLPHSIYDSLPASLKSRKSISVRCAYFNIGVNHEATLGQSFGGVALETSINQEGAERLLSYSNRYTVEQSARDAVMELVNAVASEPSRKNLAIYEWAMASCESLKGQAVICCKSGKDRTGMAVTIEQGRLLRETCGLNAAQLQEVIASLRRDGARRENCRKNVGKAMYSFSPFQMHFLPKVFRPPSGTYAQGVAS</sequence>
<evidence type="ECO:0000256" key="2">
    <source>
        <dbReference type="ARBA" id="ARBA00023098"/>
    </source>
</evidence>
<gene>
    <name evidence="3" type="ORF">CYNAS_LOCUS10718</name>
</gene>
<evidence type="ECO:0000256" key="1">
    <source>
        <dbReference type="ARBA" id="ARBA00022801"/>
    </source>
</evidence>
<keyword evidence="2" id="KW-0443">Lipid metabolism</keyword>
<keyword evidence="1" id="KW-0378">Hydrolase</keyword>
<organism evidence="3 4">
    <name type="scientific">Cylicocyclus nassatus</name>
    <name type="common">Nematode worm</name>
    <dbReference type="NCBI Taxonomy" id="53992"/>
    <lineage>
        <taxon>Eukaryota</taxon>
        <taxon>Metazoa</taxon>
        <taxon>Ecdysozoa</taxon>
        <taxon>Nematoda</taxon>
        <taxon>Chromadorea</taxon>
        <taxon>Rhabditida</taxon>
        <taxon>Rhabditina</taxon>
        <taxon>Rhabditomorpha</taxon>
        <taxon>Strongyloidea</taxon>
        <taxon>Strongylidae</taxon>
        <taxon>Cylicocyclus</taxon>
    </lineage>
</organism>
<comment type="caution">
    <text evidence="3">The sequence shown here is derived from an EMBL/GenBank/DDBJ whole genome shotgun (WGS) entry which is preliminary data.</text>
</comment>
<dbReference type="InterPro" id="IPR039034">
    <property type="entry name" value="INPP4"/>
</dbReference>
<name>A0AA36GUS3_CYLNA</name>
<dbReference type="AlphaFoldDB" id="A0AA36GUS3"/>
<protein>
    <submittedName>
        <fullName evidence="3">Uncharacterized protein</fullName>
    </submittedName>
</protein>
<dbReference type="GO" id="GO:0016316">
    <property type="term" value="F:phosphatidylinositol-3,4-bisphosphate 4-phosphatase activity"/>
    <property type="evidence" value="ECO:0007669"/>
    <property type="project" value="InterPro"/>
</dbReference>
<dbReference type="SUPFAM" id="SSF50729">
    <property type="entry name" value="PH domain-like"/>
    <property type="match status" value="1"/>
</dbReference>
<dbReference type="EMBL" id="CATQJL010000223">
    <property type="protein sequence ID" value="CAJ0598735.1"/>
    <property type="molecule type" value="Genomic_DNA"/>
</dbReference>
<dbReference type="Proteomes" id="UP001176961">
    <property type="component" value="Unassembled WGS sequence"/>
</dbReference>
<keyword evidence="4" id="KW-1185">Reference proteome</keyword>